<gene>
    <name evidence="1" type="ORF">QQ020_20710</name>
</gene>
<accession>A0ABT8L9T7</accession>
<dbReference type="InterPro" id="IPR023393">
    <property type="entry name" value="START-like_dom_sf"/>
</dbReference>
<comment type="caution">
    <text evidence="1">The sequence shown here is derived from an EMBL/GenBank/DDBJ whole genome shotgun (WGS) entry which is preliminary data.</text>
</comment>
<evidence type="ECO:0000313" key="1">
    <source>
        <dbReference type="EMBL" id="MDN5214515.1"/>
    </source>
</evidence>
<dbReference type="SUPFAM" id="SSF55961">
    <property type="entry name" value="Bet v1-like"/>
    <property type="match status" value="1"/>
</dbReference>
<name>A0ABT8L9T7_9BACT</name>
<proteinExistence type="predicted"/>
<protein>
    <submittedName>
        <fullName evidence="1">Uncharacterized protein</fullName>
    </submittedName>
</protein>
<dbReference type="EMBL" id="JAUJEB010000005">
    <property type="protein sequence ID" value="MDN5214515.1"/>
    <property type="molecule type" value="Genomic_DNA"/>
</dbReference>
<dbReference type="RefSeq" id="WP_346759854.1">
    <property type="nucleotide sequence ID" value="NZ_JAUJEB010000005.1"/>
</dbReference>
<reference evidence="1" key="1">
    <citation type="submission" date="2023-06" db="EMBL/GenBank/DDBJ databases">
        <title>Genomic of Agaribacillus aureum.</title>
        <authorList>
            <person name="Wang G."/>
        </authorList>
    </citation>
    <scope>NUCLEOTIDE SEQUENCE</scope>
    <source>
        <strain evidence="1">BMA12</strain>
    </source>
</reference>
<evidence type="ECO:0000313" key="2">
    <source>
        <dbReference type="Proteomes" id="UP001172083"/>
    </source>
</evidence>
<keyword evidence="2" id="KW-1185">Reference proteome</keyword>
<dbReference type="Gene3D" id="3.30.530.20">
    <property type="match status" value="1"/>
</dbReference>
<organism evidence="1 2">
    <name type="scientific">Agaribacillus aureus</name>
    <dbReference type="NCBI Taxonomy" id="3051825"/>
    <lineage>
        <taxon>Bacteria</taxon>
        <taxon>Pseudomonadati</taxon>
        <taxon>Bacteroidota</taxon>
        <taxon>Cytophagia</taxon>
        <taxon>Cytophagales</taxon>
        <taxon>Splendidivirgaceae</taxon>
        <taxon>Agaribacillus</taxon>
    </lineage>
</organism>
<sequence>MNKSETTITKNGRELSITRLFDAPADLVWRAWTGPDLIKQCLKQKPVKPSLK</sequence>
<dbReference type="Proteomes" id="UP001172083">
    <property type="component" value="Unassembled WGS sequence"/>
</dbReference>